<dbReference type="EC" id="5.2.1.8" evidence="3"/>
<evidence type="ECO:0000313" key="9">
    <source>
        <dbReference type="EMBL" id="KAF5192271.1"/>
    </source>
</evidence>
<dbReference type="InterPro" id="IPR008881">
    <property type="entry name" value="Trigger_fac_ribosome-bd_bac"/>
</dbReference>
<dbReference type="InterPro" id="IPR036611">
    <property type="entry name" value="Trigger_fac_ribosome-bd_sf"/>
</dbReference>
<comment type="caution">
    <text evidence="9">The sequence shown here is derived from an EMBL/GenBank/DDBJ whole genome shotgun (WGS) entry which is preliminary data.</text>
</comment>
<feature type="domain" description="Trigger factor ribosome-binding bacterial" evidence="8">
    <location>
        <begin position="89"/>
        <end position="170"/>
    </location>
</feature>
<comment type="catalytic activity">
    <reaction evidence="1">
        <text>[protein]-peptidylproline (omega=180) = [protein]-peptidylproline (omega=0)</text>
        <dbReference type="Rhea" id="RHEA:16237"/>
        <dbReference type="Rhea" id="RHEA-COMP:10747"/>
        <dbReference type="Rhea" id="RHEA-COMP:10748"/>
        <dbReference type="ChEBI" id="CHEBI:83833"/>
        <dbReference type="ChEBI" id="CHEBI:83834"/>
        <dbReference type="EC" id="5.2.1.8"/>
    </reaction>
</comment>
<dbReference type="InterPro" id="IPR005215">
    <property type="entry name" value="Trig_fac"/>
</dbReference>
<dbReference type="EMBL" id="JABWDY010021625">
    <property type="protein sequence ID" value="KAF5192271.1"/>
    <property type="molecule type" value="Genomic_DNA"/>
</dbReference>
<dbReference type="GO" id="GO:0043335">
    <property type="term" value="P:protein unfolding"/>
    <property type="evidence" value="ECO:0007669"/>
    <property type="project" value="TreeGrafter"/>
</dbReference>
<dbReference type="GO" id="GO:0043022">
    <property type="term" value="F:ribosome binding"/>
    <property type="evidence" value="ECO:0007669"/>
    <property type="project" value="TreeGrafter"/>
</dbReference>
<comment type="similarity">
    <text evidence="2">Belongs to the FKBP-type PPIase family. Tig subfamily.</text>
</comment>
<evidence type="ECO:0000256" key="1">
    <source>
        <dbReference type="ARBA" id="ARBA00000971"/>
    </source>
</evidence>
<keyword evidence="4" id="KW-0697">Rotamase</keyword>
<evidence type="ECO:0000256" key="2">
    <source>
        <dbReference type="ARBA" id="ARBA00005464"/>
    </source>
</evidence>
<organism evidence="9 10">
    <name type="scientific">Thalictrum thalictroides</name>
    <name type="common">Rue-anemone</name>
    <name type="synonym">Anemone thalictroides</name>
    <dbReference type="NCBI Taxonomy" id="46969"/>
    <lineage>
        <taxon>Eukaryota</taxon>
        <taxon>Viridiplantae</taxon>
        <taxon>Streptophyta</taxon>
        <taxon>Embryophyta</taxon>
        <taxon>Tracheophyta</taxon>
        <taxon>Spermatophyta</taxon>
        <taxon>Magnoliopsida</taxon>
        <taxon>Ranunculales</taxon>
        <taxon>Ranunculaceae</taxon>
        <taxon>Thalictroideae</taxon>
        <taxon>Thalictrum</taxon>
    </lineage>
</organism>
<dbReference type="PANTHER" id="PTHR30560">
    <property type="entry name" value="TRIGGER FACTOR CHAPERONE AND PEPTIDYL-PROLYL CIS/TRANS ISOMERASE"/>
    <property type="match status" value="1"/>
</dbReference>
<name>A0A7J6W4Y5_THATH</name>
<evidence type="ECO:0000256" key="4">
    <source>
        <dbReference type="ARBA" id="ARBA00023110"/>
    </source>
</evidence>
<dbReference type="Pfam" id="PF05697">
    <property type="entry name" value="Trigger_N"/>
    <property type="match status" value="1"/>
</dbReference>
<proteinExistence type="inferred from homology"/>
<evidence type="ECO:0000256" key="6">
    <source>
        <dbReference type="ARBA" id="ARBA00023235"/>
    </source>
</evidence>
<evidence type="ECO:0000256" key="7">
    <source>
        <dbReference type="ARBA" id="ARBA00024849"/>
    </source>
</evidence>
<evidence type="ECO:0000256" key="3">
    <source>
        <dbReference type="ARBA" id="ARBA00013194"/>
    </source>
</evidence>
<keyword evidence="6" id="KW-0413">Isomerase</keyword>
<dbReference type="GO" id="GO:0015031">
    <property type="term" value="P:protein transport"/>
    <property type="evidence" value="ECO:0007669"/>
    <property type="project" value="InterPro"/>
</dbReference>
<comment type="function">
    <text evidence="7">Involved in protein export. Acts as a chaperone by maintaining the newly synthesized protein in an open conformation. Functions as a peptidyl-prolyl cis-trans isomerase.</text>
</comment>
<sequence length="211" mass="23643">MELLSSPTTSMWTALCFKGPVSRLSFVSTSNPFKPKKHFINFPKLTSTSSSRQFITQHAVSASSSIVSVNDAERKKDNLPADLEVIEIKEPNSRVRLKVGVPPVVCKDCYQRVLAEFTKQAKVPGFRPGKKVPQNILINFVGKENVWRATIESILKRTLPHALSSVEGKALKDSVHITTNFTDLAESFSSPEDFLRANSVEFQFNTKHYMK</sequence>
<dbReference type="FunFam" id="3.30.70.1050:FF:000004">
    <property type="entry name" value="Trigger factor"/>
    <property type="match status" value="1"/>
</dbReference>
<dbReference type="GO" id="GO:0044183">
    <property type="term" value="F:protein folding chaperone"/>
    <property type="evidence" value="ECO:0007669"/>
    <property type="project" value="TreeGrafter"/>
</dbReference>
<dbReference type="Proteomes" id="UP000554482">
    <property type="component" value="Unassembled WGS sequence"/>
</dbReference>
<protein>
    <recommendedName>
        <fullName evidence="3">peptidylprolyl isomerase</fullName>
        <ecNumber evidence="3">5.2.1.8</ecNumber>
    </recommendedName>
</protein>
<dbReference type="OrthoDB" id="3366at2759"/>
<keyword evidence="10" id="KW-1185">Reference proteome</keyword>
<gene>
    <name evidence="9" type="ORF">FRX31_018141</name>
</gene>
<dbReference type="Gene3D" id="3.30.70.1050">
    <property type="entry name" value="Trigger factor ribosome-binding domain"/>
    <property type="match status" value="1"/>
</dbReference>
<dbReference type="PANTHER" id="PTHR30560:SF3">
    <property type="entry name" value="TRIGGER FACTOR-LIKE PROTEIN TIG, CHLOROPLASTIC"/>
    <property type="match status" value="1"/>
</dbReference>
<evidence type="ECO:0000259" key="8">
    <source>
        <dbReference type="Pfam" id="PF05697"/>
    </source>
</evidence>
<evidence type="ECO:0000313" key="10">
    <source>
        <dbReference type="Proteomes" id="UP000554482"/>
    </source>
</evidence>
<keyword evidence="5" id="KW-0143">Chaperone</keyword>
<dbReference type="GO" id="GO:0003755">
    <property type="term" value="F:peptidyl-prolyl cis-trans isomerase activity"/>
    <property type="evidence" value="ECO:0007669"/>
    <property type="project" value="UniProtKB-KW"/>
</dbReference>
<dbReference type="GO" id="GO:0051083">
    <property type="term" value="P:'de novo' cotranslational protein folding"/>
    <property type="evidence" value="ECO:0007669"/>
    <property type="project" value="TreeGrafter"/>
</dbReference>
<reference evidence="9 10" key="1">
    <citation type="submission" date="2020-06" db="EMBL/GenBank/DDBJ databases">
        <title>Transcriptomic and genomic resources for Thalictrum thalictroides and T. hernandezii: Facilitating candidate gene discovery in an emerging model plant lineage.</title>
        <authorList>
            <person name="Arias T."/>
            <person name="Riano-Pachon D.M."/>
            <person name="Di Stilio V.S."/>
        </authorList>
    </citation>
    <scope>NUCLEOTIDE SEQUENCE [LARGE SCALE GENOMIC DNA]</scope>
    <source>
        <strain evidence="10">cv. WT478/WT964</strain>
        <tissue evidence="9">Leaves</tissue>
    </source>
</reference>
<dbReference type="AlphaFoldDB" id="A0A7J6W4Y5"/>
<accession>A0A7J6W4Y5</accession>
<evidence type="ECO:0000256" key="5">
    <source>
        <dbReference type="ARBA" id="ARBA00023186"/>
    </source>
</evidence>
<dbReference type="SUPFAM" id="SSF102735">
    <property type="entry name" value="Trigger factor ribosome-binding domain"/>
    <property type="match status" value="1"/>
</dbReference>